<dbReference type="GO" id="GO:0048038">
    <property type="term" value="F:quinone binding"/>
    <property type="evidence" value="ECO:0007669"/>
    <property type="project" value="TreeGrafter"/>
</dbReference>
<dbReference type="PROSITE" id="PS00061">
    <property type="entry name" value="ADH_SHORT"/>
    <property type="match status" value="1"/>
</dbReference>
<evidence type="ECO:0000313" key="4">
    <source>
        <dbReference type="EMBL" id="KYN84565.1"/>
    </source>
</evidence>
<dbReference type="GO" id="GO:0006633">
    <property type="term" value="P:fatty acid biosynthetic process"/>
    <property type="evidence" value="ECO:0007669"/>
    <property type="project" value="TreeGrafter"/>
</dbReference>
<dbReference type="InterPro" id="IPR036291">
    <property type="entry name" value="NAD(P)-bd_dom_sf"/>
</dbReference>
<dbReference type="GO" id="GO:0016616">
    <property type="term" value="F:oxidoreductase activity, acting on the CH-OH group of donors, NAD or NADP as acceptor"/>
    <property type="evidence" value="ECO:0007669"/>
    <property type="project" value="TreeGrafter"/>
</dbReference>
<dbReference type="RefSeq" id="WP_061897874.1">
    <property type="nucleotide sequence ID" value="NZ_LOBR01000081.1"/>
</dbReference>
<organism evidence="4 5">
    <name type="scientific">Vibrio cidicii</name>
    <dbReference type="NCBI Taxonomy" id="1763883"/>
    <lineage>
        <taxon>Bacteria</taxon>
        <taxon>Pseudomonadati</taxon>
        <taxon>Pseudomonadota</taxon>
        <taxon>Gammaproteobacteria</taxon>
        <taxon>Vibrionales</taxon>
        <taxon>Vibrionaceae</taxon>
        <taxon>Vibrio</taxon>
    </lineage>
</organism>
<evidence type="ECO:0000256" key="1">
    <source>
        <dbReference type="ARBA" id="ARBA00006484"/>
    </source>
</evidence>
<dbReference type="FunFam" id="3.40.50.720:FF:000084">
    <property type="entry name" value="Short-chain dehydrogenase reductase"/>
    <property type="match status" value="1"/>
</dbReference>
<comment type="similarity">
    <text evidence="1">Belongs to the short-chain dehydrogenases/reductases (SDR) family.</text>
</comment>
<dbReference type="CDD" id="cd05233">
    <property type="entry name" value="SDR_c"/>
    <property type="match status" value="1"/>
</dbReference>
<dbReference type="PANTHER" id="PTHR42760">
    <property type="entry name" value="SHORT-CHAIN DEHYDROGENASES/REDUCTASES FAMILY MEMBER"/>
    <property type="match status" value="1"/>
</dbReference>
<evidence type="ECO:0000313" key="5">
    <source>
        <dbReference type="Proteomes" id="UP000075346"/>
    </source>
</evidence>
<dbReference type="InterPro" id="IPR002347">
    <property type="entry name" value="SDR_fam"/>
</dbReference>
<feature type="domain" description="Ketoreductase" evidence="3">
    <location>
        <begin position="8"/>
        <end position="185"/>
    </location>
</feature>
<dbReference type="InterPro" id="IPR057326">
    <property type="entry name" value="KR_dom"/>
</dbReference>
<dbReference type="AlphaFoldDB" id="A0A151KUW1"/>
<evidence type="ECO:0000256" key="2">
    <source>
        <dbReference type="ARBA" id="ARBA00023002"/>
    </source>
</evidence>
<dbReference type="Proteomes" id="UP000075346">
    <property type="component" value="Unassembled WGS sequence"/>
</dbReference>
<dbReference type="PANTHER" id="PTHR42760:SF133">
    <property type="entry name" value="3-OXOACYL-[ACYL-CARRIER-PROTEIN] REDUCTASE"/>
    <property type="match status" value="1"/>
</dbReference>
<proteinExistence type="inferred from homology"/>
<sequence>MNTSFEGKYILITGAAGGLGTQLARTYAQLGANLLLASRNQAKLDELATSLVRFGGAYHTFPFDMANQHSVDDLFNRISNVIDHIDIAINNAGSFAAGELSEDEFERLVNINLTGTWRCLNAELALMSRCNKGVIVNISSLIGRNLTAPGLSAYAASKAGLEALSRSLAKEYIGQGVRINTVSPGAFDSDMSLLPGESREERDKRFVPLIPVGRIATLEEVANTVVWVSSNEASFFVGHDFVIDGGASH</sequence>
<dbReference type="InterPro" id="IPR020904">
    <property type="entry name" value="Sc_DH/Rdtase_CS"/>
</dbReference>
<comment type="caution">
    <text evidence="4">The sequence shown here is derived from an EMBL/GenBank/DDBJ whole genome shotgun (WGS) entry which is preliminary data.</text>
</comment>
<protein>
    <recommendedName>
        <fullName evidence="3">Ketoreductase domain-containing protein</fullName>
    </recommendedName>
</protein>
<keyword evidence="2" id="KW-0560">Oxidoreductase</keyword>
<name>A0A151KUW1_9VIBR</name>
<dbReference type="SMART" id="SM00822">
    <property type="entry name" value="PKS_KR"/>
    <property type="match status" value="1"/>
</dbReference>
<dbReference type="PRINTS" id="PR00081">
    <property type="entry name" value="GDHRDH"/>
</dbReference>
<dbReference type="Gene3D" id="3.40.50.720">
    <property type="entry name" value="NAD(P)-binding Rossmann-like Domain"/>
    <property type="match status" value="1"/>
</dbReference>
<accession>A0A151KUW1</accession>
<gene>
    <name evidence="4" type="ORF">ATY37_05870</name>
</gene>
<dbReference type="Pfam" id="PF13561">
    <property type="entry name" value="adh_short_C2"/>
    <property type="match status" value="1"/>
</dbReference>
<dbReference type="EMBL" id="LOBR01000081">
    <property type="protein sequence ID" value="KYN84565.1"/>
    <property type="molecule type" value="Genomic_DNA"/>
</dbReference>
<dbReference type="PRINTS" id="PR00080">
    <property type="entry name" value="SDRFAMILY"/>
</dbReference>
<dbReference type="SUPFAM" id="SSF51735">
    <property type="entry name" value="NAD(P)-binding Rossmann-fold domains"/>
    <property type="match status" value="1"/>
</dbReference>
<reference evidence="5" key="1">
    <citation type="submission" date="2015-12" db="EMBL/GenBank/DDBJ databases">
        <authorList>
            <person name="Shamseldin A."/>
            <person name="Moawad H."/>
            <person name="Abd El-Rahim W.M."/>
            <person name="Sadowsky M.J."/>
        </authorList>
    </citation>
    <scope>NUCLEOTIDE SEQUENCE [LARGE SCALE GENOMIC DNA]</scope>
    <source>
        <strain evidence="5">2538-88</strain>
    </source>
</reference>
<evidence type="ECO:0000259" key="3">
    <source>
        <dbReference type="SMART" id="SM00822"/>
    </source>
</evidence>